<comment type="caution">
    <text evidence="2">The sequence shown here is derived from an EMBL/GenBank/DDBJ whole genome shotgun (WGS) entry which is preliminary data.</text>
</comment>
<dbReference type="EMBL" id="MU152600">
    <property type="protein sequence ID" value="KAF9440354.1"/>
    <property type="molecule type" value="Genomic_DNA"/>
</dbReference>
<organism evidence="2 3">
    <name type="scientific">Macrolepiota fuliginosa MF-IS2</name>
    <dbReference type="NCBI Taxonomy" id="1400762"/>
    <lineage>
        <taxon>Eukaryota</taxon>
        <taxon>Fungi</taxon>
        <taxon>Dikarya</taxon>
        <taxon>Basidiomycota</taxon>
        <taxon>Agaricomycotina</taxon>
        <taxon>Agaricomycetes</taxon>
        <taxon>Agaricomycetidae</taxon>
        <taxon>Agaricales</taxon>
        <taxon>Agaricineae</taxon>
        <taxon>Agaricaceae</taxon>
        <taxon>Macrolepiota</taxon>
    </lineage>
</organism>
<evidence type="ECO:0000259" key="1">
    <source>
        <dbReference type="PROSITE" id="PS50011"/>
    </source>
</evidence>
<feature type="domain" description="Protein kinase" evidence="1">
    <location>
        <begin position="26"/>
        <end position="233"/>
    </location>
</feature>
<dbReference type="InterPro" id="IPR001245">
    <property type="entry name" value="Ser-Thr/Tyr_kinase_cat_dom"/>
</dbReference>
<feature type="non-terminal residue" evidence="2">
    <location>
        <position position="1"/>
    </location>
</feature>
<evidence type="ECO:0000313" key="3">
    <source>
        <dbReference type="Proteomes" id="UP000807342"/>
    </source>
</evidence>
<sequence>SILFALLRLSAASGLYPQRLRLGDVECDSVSVISGQFGEVRRGRYQARQICVKIFLLDQASEVESLVRSFTREALIWNQLKHPNVLQFYGIHHLSDVYGRIGLVSPWMKNGNLPGYLKIHPDAPRLPFVYDIVNGLRYLHQNQVIHGDLKGLNILISDAGFACLADFGLSAVMDADVIRWASLKTGAQLGGTERWMAPEIMDGLETGLLRPSSASDVYSLASVMIEVCTTPIP</sequence>
<dbReference type="PROSITE" id="PS00108">
    <property type="entry name" value="PROTEIN_KINASE_ST"/>
    <property type="match status" value="1"/>
</dbReference>
<gene>
    <name evidence="2" type="ORF">P691DRAFT_608447</name>
</gene>
<accession>A0A9P5WYN3</accession>
<protein>
    <submittedName>
        <fullName evidence="2">Kinase-like protein</fullName>
    </submittedName>
</protein>
<dbReference type="OrthoDB" id="346907at2759"/>
<dbReference type="SUPFAM" id="SSF56112">
    <property type="entry name" value="Protein kinase-like (PK-like)"/>
    <property type="match status" value="1"/>
</dbReference>
<keyword evidence="2" id="KW-0808">Transferase</keyword>
<dbReference type="GO" id="GO:0005524">
    <property type="term" value="F:ATP binding"/>
    <property type="evidence" value="ECO:0007669"/>
    <property type="project" value="InterPro"/>
</dbReference>
<dbReference type="InterPro" id="IPR051681">
    <property type="entry name" value="Ser/Thr_Kinases-Pseudokinases"/>
</dbReference>
<evidence type="ECO:0000313" key="2">
    <source>
        <dbReference type="EMBL" id="KAF9440354.1"/>
    </source>
</evidence>
<keyword evidence="2" id="KW-0418">Kinase</keyword>
<dbReference type="PROSITE" id="PS50011">
    <property type="entry name" value="PROTEIN_KINASE_DOM"/>
    <property type="match status" value="1"/>
</dbReference>
<dbReference type="SMART" id="SM00220">
    <property type="entry name" value="S_TKc"/>
    <property type="match status" value="1"/>
</dbReference>
<dbReference type="InterPro" id="IPR011009">
    <property type="entry name" value="Kinase-like_dom_sf"/>
</dbReference>
<dbReference type="PANTHER" id="PTHR44329">
    <property type="entry name" value="SERINE/THREONINE-PROTEIN KINASE TNNI3K-RELATED"/>
    <property type="match status" value="1"/>
</dbReference>
<name>A0A9P5WYN3_9AGAR</name>
<dbReference type="GO" id="GO:0004674">
    <property type="term" value="F:protein serine/threonine kinase activity"/>
    <property type="evidence" value="ECO:0007669"/>
    <property type="project" value="TreeGrafter"/>
</dbReference>
<dbReference type="PIRSF" id="PIRSF000654">
    <property type="entry name" value="Integrin-linked_kinase"/>
    <property type="match status" value="1"/>
</dbReference>
<proteinExistence type="predicted"/>
<keyword evidence="3" id="KW-1185">Reference proteome</keyword>
<dbReference type="PANTHER" id="PTHR44329:SF214">
    <property type="entry name" value="PROTEIN KINASE DOMAIN-CONTAINING PROTEIN"/>
    <property type="match status" value="1"/>
</dbReference>
<dbReference type="Pfam" id="PF07714">
    <property type="entry name" value="PK_Tyr_Ser-Thr"/>
    <property type="match status" value="1"/>
</dbReference>
<dbReference type="InterPro" id="IPR000719">
    <property type="entry name" value="Prot_kinase_dom"/>
</dbReference>
<dbReference type="Proteomes" id="UP000807342">
    <property type="component" value="Unassembled WGS sequence"/>
</dbReference>
<feature type="non-terminal residue" evidence="2">
    <location>
        <position position="233"/>
    </location>
</feature>
<dbReference type="Gene3D" id="1.10.510.10">
    <property type="entry name" value="Transferase(Phosphotransferase) domain 1"/>
    <property type="match status" value="1"/>
</dbReference>
<dbReference type="AlphaFoldDB" id="A0A9P5WYN3"/>
<dbReference type="InterPro" id="IPR008271">
    <property type="entry name" value="Ser/Thr_kinase_AS"/>
</dbReference>
<reference evidence="2" key="1">
    <citation type="submission" date="2020-11" db="EMBL/GenBank/DDBJ databases">
        <authorList>
            <consortium name="DOE Joint Genome Institute"/>
            <person name="Ahrendt S."/>
            <person name="Riley R."/>
            <person name="Andreopoulos W."/>
            <person name="Labutti K."/>
            <person name="Pangilinan J."/>
            <person name="Ruiz-Duenas F.J."/>
            <person name="Barrasa J.M."/>
            <person name="Sanchez-Garcia M."/>
            <person name="Camarero S."/>
            <person name="Miyauchi S."/>
            <person name="Serrano A."/>
            <person name="Linde D."/>
            <person name="Babiker R."/>
            <person name="Drula E."/>
            <person name="Ayuso-Fernandez I."/>
            <person name="Pacheco R."/>
            <person name="Padilla G."/>
            <person name="Ferreira P."/>
            <person name="Barriuso J."/>
            <person name="Kellner H."/>
            <person name="Castanera R."/>
            <person name="Alfaro M."/>
            <person name="Ramirez L."/>
            <person name="Pisabarro A.G."/>
            <person name="Kuo A."/>
            <person name="Tritt A."/>
            <person name="Lipzen A."/>
            <person name="He G."/>
            <person name="Yan M."/>
            <person name="Ng V."/>
            <person name="Cullen D."/>
            <person name="Martin F."/>
            <person name="Rosso M.-N."/>
            <person name="Henrissat B."/>
            <person name="Hibbett D."/>
            <person name="Martinez A.T."/>
            <person name="Grigoriev I.V."/>
        </authorList>
    </citation>
    <scope>NUCLEOTIDE SEQUENCE</scope>
    <source>
        <strain evidence="2">MF-IS2</strain>
    </source>
</reference>